<evidence type="ECO:0000256" key="1">
    <source>
        <dbReference type="ARBA" id="ARBA00001947"/>
    </source>
</evidence>
<evidence type="ECO:0000313" key="7">
    <source>
        <dbReference type="Proteomes" id="UP000005561"/>
    </source>
</evidence>
<feature type="domain" description="Metallo-beta-lactamase" evidence="5">
    <location>
        <begin position="15"/>
        <end position="193"/>
    </location>
</feature>
<dbReference type="Proteomes" id="UP000005561">
    <property type="component" value="Unassembled WGS sequence"/>
</dbReference>
<dbReference type="AlphaFoldDB" id="C6LBY6"/>
<dbReference type="InterPro" id="IPR036866">
    <property type="entry name" value="RibonucZ/Hydroxyglut_hydro"/>
</dbReference>
<dbReference type="SUPFAM" id="SSF56281">
    <property type="entry name" value="Metallo-hydrolase/oxidoreductase"/>
    <property type="match status" value="1"/>
</dbReference>
<organism evidence="6 7">
    <name type="scientific">Marvinbryantia formatexigens DSM 14469</name>
    <dbReference type="NCBI Taxonomy" id="478749"/>
    <lineage>
        <taxon>Bacteria</taxon>
        <taxon>Bacillati</taxon>
        <taxon>Bacillota</taxon>
        <taxon>Clostridia</taxon>
        <taxon>Lachnospirales</taxon>
        <taxon>Lachnospiraceae</taxon>
        <taxon>Marvinbryantia</taxon>
    </lineage>
</organism>
<accession>C6LBY6</accession>
<keyword evidence="3" id="KW-0378">Hydrolase</keyword>
<dbReference type="eggNOG" id="COG0491">
    <property type="taxonomic scope" value="Bacteria"/>
</dbReference>
<gene>
    <name evidence="6" type="ORF">BRYFOR_06133</name>
</gene>
<evidence type="ECO:0000259" key="5">
    <source>
        <dbReference type="SMART" id="SM00849"/>
    </source>
</evidence>
<keyword evidence="7" id="KW-1185">Reference proteome</keyword>
<dbReference type="Gene3D" id="3.60.15.10">
    <property type="entry name" value="Ribonuclease Z/Hydroxyacylglutathione hydrolase-like"/>
    <property type="match status" value="1"/>
</dbReference>
<dbReference type="STRING" id="168384.SAMN05660368_00518"/>
<dbReference type="PANTHER" id="PTHR46233">
    <property type="entry name" value="HYDROXYACYLGLUTATHIONE HYDROLASE GLOC"/>
    <property type="match status" value="1"/>
</dbReference>
<proteinExistence type="predicted"/>
<dbReference type="CDD" id="cd06262">
    <property type="entry name" value="metallo-hydrolase-like_MBL-fold"/>
    <property type="match status" value="1"/>
</dbReference>
<name>C6LBY6_9FIRM</name>
<dbReference type="OrthoDB" id="9802248at2"/>
<dbReference type="EMBL" id="ACCL02000004">
    <property type="protein sequence ID" value="EET61939.1"/>
    <property type="molecule type" value="Genomic_DNA"/>
</dbReference>
<dbReference type="InterPro" id="IPR051453">
    <property type="entry name" value="MBL_Glyoxalase_II"/>
</dbReference>
<sequence length="209" mass="22750">MKKLRLEKKVIGMVSTNVYLAVNEETKEAFLVDPADGAELIEDWIAKAGASLKAILLTHGHFDHIGAVMKLKADLQVPVYAMQAEKTVLEDPLLNASAKFGKSFSVKGDRFLTDGAILSVAGFDITVYHTPGHTKGGACYYLPEEKVLFSGDTIFCESIGRADLPTGNGAELVRSARKILEALPEDTAIYPGHDEATSVAHERRYNPFL</sequence>
<protein>
    <submittedName>
        <fullName evidence="6">Metallo-beta-lactamase domain protein</fullName>
    </submittedName>
</protein>
<dbReference type="PANTHER" id="PTHR46233:SF3">
    <property type="entry name" value="HYDROXYACYLGLUTATHIONE HYDROLASE GLOC"/>
    <property type="match status" value="1"/>
</dbReference>
<dbReference type="GO" id="GO:0016787">
    <property type="term" value="F:hydrolase activity"/>
    <property type="evidence" value="ECO:0007669"/>
    <property type="project" value="UniProtKB-KW"/>
</dbReference>
<comment type="caution">
    <text evidence="6">The sequence shown here is derived from an EMBL/GenBank/DDBJ whole genome shotgun (WGS) entry which is preliminary data.</text>
</comment>
<dbReference type="RefSeq" id="WP_006860928.1">
    <property type="nucleotide sequence ID" value="NZ_ACCL02000004.1"/>
</dbReference>
<dbReference type="SMART" id="SM00849">
    <property type="entry name" value="Lactamase_B"/>
    <property type="match status" value="1"/>
</dbReference>
<evidence type="ECO:0000256" key="4">
    <source>
        <dbReference type="ARBA" id="ARBA00022833"/>
    </source>
</evidence>
<dbReference type="InterPro" id="IPR001279">
    <property type="entry name" value="Metallo-B-lactamas"/>
</dbReference>
<keyword evidence="4" id="KW-0862">Zinc</keyword>
<reference evidence="6" key="1">
    <citation type="submission" date="2009-07" db="EMBL/GenBank/DDBJ databases">
        <authorList>
            <person name="Weinstock G."/>
            <person name="Sodergren E."/>
            <person name="Clifton S."/>
            <person name="Fulton L."/>
            <person name="Fulton B."/>
            <person name="Courtney L."/>
            <person name="Fronick C."/>
            <person name="Harrison M."/>
            <person name="Strong C."/>
            <person name="Farmer C."/>
            <person name="Delahaunty K."/>
            <person name="Markovic C."/>
            <person name="Hall O."/>
            <person name="Minx P."/>
            <person name="Tomlinson C."/>
            <person name="Mitreva M."/>
            <person name="Nelson J."/>
            <person name="Hou S."/>
            <person name="Wollam A."/>
            <person name="Pepin K.H."/>
            <person name="Johnson M."/>
            <person name="Bhonagiri V."/>
            <person name="Nash W.E."/>
            <person name="Warren W."/>
            <person name="Chinwalla A."/>
            <person name="Mardis E.R."/>
            <person name="Wilson R.K."/>
        </authorList>
    </citation>
    <scope>NUCLEOTIDE SEQUENCE [LARGE SCALE GENOMIC DNA]</scope>
    <source>
        <strain evidence="6">DSM 14469</strain>
    </source>
</reference>
<evidence type="ECO:0000256" key="3">
    <source>
        <dbReference type="ARBA" id="ARBA00022801"/>
    </source>
</evidence>
<dbReference type="GO" id="GO:0046872">
    <property type="term" value="F:metal ion binding"/>
    <property type="evidence" value="ECO:0007669"/>
    <property type="project" value="UniProtKB-KW"/>
</dbReference>
<comment type="cofactor">
    <cofactor evidence="1">
        <name>Zn(2+)</name>
        <dbReference type="ChEBI" id="CHEBI:29105"/>
    </cofactor>
</comment>
<evidence type="ECO:0000256" key="2">
    <source>
        <dbReference type="ARBA" id="ARBA00022723"/>
    </source>
</evidence>
<keyword evidence="2" id="KW-0479">Metal-binding</keyword>
<evidence type="ECO:0000313" key="6">
    <source>
        <dbReference type="EMBL" id="EET61939.1"/>
    </source>
</evidence>
<dbReference type="Pfam" id="PF00753">
    <property type="entry name" value="Lactamase_B"/>
    <property type="match status" value="1"/>
</dbReference>